<reference evidence="2 3" key="1">
    <citation type="submission" date="2017-03" db="EMBL/GenBank/DDBJ databases">
        <title>Genome Survey of Euroglyphus maynei.</title>
        <authorList>
            <person name="Arlian L.G."/>
            <person name="Morgan M.S."/>
            <person name="Rider S.D."/>
        </authorList>
    </citation>
    <scope>NUCLEOTIDE SEQUENCE [LARGE SCALE GENOMIC DNA]</scope>
    <source>
        <strain evidence="2">Arlian Lab</strain>
        <tissue evidence="2">Whole body</tissue>
    </source>
</reference>
<sequence>MVPFAIAIKNVGLDFLKDLNNERSMIQTHTISLELLHSAQTIQTDIEAEKLTILESSEASSLYCPLTPSKMASMPPTPPRSTGTL</sequence>
<gene>
    <name evidence="2" type="ORF">BLA29_011317</name>
</gene>
<dbReference type="Proteomes" id="UP000194236">
    <property type="component" value="Unassembled WGS sequence"/>
</dbReference>
<organism evidence="2 3">
    <name type="scientific">Euroglyphus maynei</name>
    <name type="common">Mayne's house dust mite</name>
    <dbReference type="NCBI Taxonomy" id="6958"/>
    <lineage>
        <taxon>Eukaryota</taxon>
        <taxon>Metazoa</taxon>
        <taxon>Ecdysozoa</taxon>
        <taxon>Arthropoda</taxon>
        <taxon>Chelicerata</taxon>
        <taxon>Arachnida</taxon>
        <taxon>Acari</taxon>
        <taxon>Acariformes</taxon>
        <taxon>Sarcoptiformes</taxon>
        <taxon>Astigmata</taxon>
        <taxon>Psoroptidia</taxon>
        <taxon>Analgoidea</taxon>
        <taxon>Pyroglyphidae</taxon>
        <taxon>Pyroglyphinae</taxon>
        <taxon>Euroglyphus</taxon>
    </lineage>
</organism>
<evidence type="ECO:0000313" key="2">
    <source>
        <dbReference type="EMBL" id="OTF78269.1"/>
    </source>
</evidence>
<proteinExistence type="predicted"/>
<dbReference type="EMBL" id="MUJZ01028689">
    <property type="protein sequence ID" value="OTF78269.1"/>
    <property type="molecule type" value="Genomic_DNA"/>
</dbReference>
<keyword evidence="3" id="KW-1185">Reference proteome</keyword>
<comment type="caution">
    <text evidence="2">The sequence shown here is derived from an EMBL/GenBank/DDBJ whole genome shotgun (WGS) entry which is preliminary data.</text>
</comment>
<name>A0A1Y3BBN9_EURMA</name>
<dbReference type="AlphaFoldDB" id="A0A1Y3BBN9"/>
<evidence type="ECO:0000313" key="3">
    <source>
        <dbReference type="Proteomes" id="UP000194236"/>
    </source>
</evidence>
<feature type="region of interest" description="Disordered" evidence="1">
    <location>
        <begin position="66"/>
        <end position="85"/>
    </location>
</feature>
<evidence type="ECO:0000256" key="1">
    <source>
        <dbReference type="SAM" id="MobiDB-lite"/>
    </source>
</evidence>
<accession>A0A1Y3BBN9</accession>
<protein>
    <submittedName>
        <fullName evidence="2">Uncharacterized protein</fullName>
    </submittedName>
</protein>